<accession>A0A5N5TKS0</accession>
<evidence type="ECO:0000313" key="2">
    <source>
        <dbReference type="EMBL" id="KAB7506739.1"/>
    </source>
</evidence>
<dbReference type="PANTHER" id="PTHR31449">
    <property type="entry name" value="UPF0598 PROTEIN C8ORF82"/>
    <property type="match status" value="1"/>
</dbReference>
<evidence type="ECO:0000313" key="3">
    <source>
        <dbReference type="Proteomes" id="UP000326759"/>
    </source>
</evidence>
<gene>
    <name evidence="2" type="ORF">Anas_02556</name>
</gene>
<dbReference type="EMBL" id="SEYY01000682">
    <property type="protein sequence ID" value="KAB7506739.1"/>
    <property type="molecule type" value="Genomic_DNA"/>
</dbReference>
<organism evidence="2 3">
    <name type="scientific">Armadillidium nasatum</name>
    <dbReference type="NCBI Taxonomy" id="96803"/>
    <lineage>
        <taxon>Eukaryota</taxon>
        <taxon>Metazoa</taxon>
        <taxon>Ecdysozoa</taxon>
        <taxon>Arthropoda</taxon>
        <taxon>Crustacea</taxon>
        <taxon>Multicrustacea</taxon>
        <taxon>Malacostraca</taxon>
        <taxon>Eumalacostraca</taxon>
        <taxon>Peracarida</taxon>
        <taxon>Isopoda</taxon>
        <taxon>Oniscidea</taxon>
        <taxon>Crinocheta</taxon>
        <taxon>Armadillidiidae</taxon>
        <taxon>Armadillidium</taxon>
    </lineage>
</organism>
<dbReference type="AlphaFoldDB" id="A0A5N5TKS0"/>
<name>A0A5N5TKS0_9CRUS</name>
<dbReference type="PANTHER" id="PTHR31449:SF3">
    <property type="entry name" value="UPF0598 PROTEIN C8ORF82"/>
    <property type="match status" value="1"/>
</dbReference>
<feature type="non-terminal residue" evidence="2">
    <location>
        <position position="201"/>
    </location>
</feature>
<comment type="caution">
    <text evidence="2">The sequence shown here is derived from an EMBL/GenBank/DDBJ whole genome shotgun (WGS) entry which is preliminary data.</text>
</comment>
<dbReference type="InterPro" id="IPR028108">
    <property type="entry name" value="DUF4505"/>
</dbReference>
<sequence>MHIRDKKMALNILSKSSKRLLPKFEIRYKYLKYFSEYTQGQYPPNDKKSREYFYYIDHLGMFLKFFFSRIQLNTFNRYENFPFVSLCGRERNFIRCDDLPIVYNQLITLPTDSNLKTHLCYGNAGSELTFPFEPRDICMVNETGRVYHPAPEKMGGVGLVASKLAVLLSSHFIFQNGDNNPPTHIKWENEVMELSQKSYDA</sequence>
<dbReference type="Pfam" id="PF14956">
    <property type="entry name" value="DUF4505"/>
    <property type="match status" value="1"/>
</dbReference>
<evidence type="ECO:0000256" key="1">
    <source>
        <dbReference type="ARBA" id="ARBA00006322"/>
    </source>
</evidence>
<reference evidence="2 3" key="1">
    <citation type="journal article" date="2019" name="PLoS Biol.">
        <title>Sex chromosomes control vertical transmission of feminizing Wolbachia symbionts in an isopod.</title>
        <authorList>
            <person name="Becking T."/>
            <person name="Chebbi M.A."/>
            <person name="Giraud I."/>
            <person name="Moumen B."/>
            <person name="Laverre T."/>
            <person name="Caubet Y."/>
            <person name="Peccoud J."/>
            <person name="Gilbert C."/>
            <person name="Cordaux R."/>
        </authorList>
    </citation>
    <scope>NUCLEOTIDE SEQUENCE [LARGE SCALE GENOMIC DNA]</scope>
    <source>
        <strain evidence="2">ANa2</strain>
        <tissue evidence="2">Whole body excluding digestive tract and cuticle</tissue>
    </source>
</reference>
<protein>
    <submittedName>
        <fullName evidence="2">Uncharacterized protein</fullName>
    </submittedName>
</protein>
<comment type="similarity">
    <text evidence="1">Belongs to the UPF0598 family.</text>
</comment>
<dbReference type="Proteomes" id="UP000326759">
    <property type="component" value="Unassembled WGS sequence"/>
</dbReference>
<dbReference type="OrthoDB" id="10260024at2759"/>
<keyword evidence="3" id="KW-1185">Reference proteome</keyword>
<proteinExistence type="inferred from homology"/>